<evidence type="ECO:0000259" key="7">
    <source>
        <dbReference type="Pfam" id="PF00135"/>
    </source>
</evidence>
<dbReference type="ESTHER" id="9hyme-a0a0l7qz41">
    <property type="family name" value="Carb_B_Arthropoda"/>
</dbReference>
<keyword evidence="2" id="KW-0719">Serine esterase</keyword>
<dbReference type="GO" id="GO:0052689">
    <property type="term" value="F:carboxylic ester hydrolase activity"/>
    <property type="evidence" value="ECO:0007669"/>
    <property type="project" value="UniProtKB-KW"/>
</dbReference>
<proteinExistence type="inferred from homology"/>
<feature type="domain" description="Carboxylesterase type B" evidence="7">
    <location>
        <begin position="25"/>
        <end position="544"/>
    </location>
</feature>
<gene>
    <name evidence="8" type="ORF">WH47_01178</name>
</gene>
<dbReference type="STRING" id="597456.A0A0L7QZ41"/>
<evidence type="ECO:0000256" key="1">
    <source>
        <dbReference type="ARBA" id="ARBA00005964"/>
    </source>
</evidence>
<feature type="chain" id="PRO_5005394680" description="Carboxylic ester hydrolase" evidence="6">
    <location>
        <begin position="21"/>
        <end position="566"/>
    </location>
</feature>
<dbReference type="SUPFAM" id="SSF53474">
    <property type="entry name" value="alpha/beta-Hydrolases"/>
    <property type="match status" value="1"/>
</dbReference>
<dbReference type="EC" id="3.1.1.-" evidence="6"/>
<dbReference type="EMBL" id="KQ414685">
    <property type="protein sequence ID" value="KOC63848.1"/>
    <property type="molecule type" value="Genomic_DNA"/>
</dbReference>
<evidence type="ECO:0000256" key="3">
    <source>
        <dbReference type="ARBA" id="ARBA00022801"/>
    </source>
</evidence>
<evidence type="ECO:0000256" key="5">
    <source>
        <dbReference type="ARBA" id="ARBA00023180"/>
    </source>
</evidence>
<evidence type="ECO:0000256" key="6">
    <source>
        <dbReference type="RuleBase" id="RU361235"/>
    </source>
</evidence>
<evidence type="ECO:0000256" key="4">
    <source>
        <dbReference type="ARBA" id="ARBA00023157"/>
    </source>
</evidence>
<dbReference type="Proteomes" id="UP000053825">
    <property type="component" value="Unassembled WGS sequence"/>
</dbReference>
<dbReference type="PROSITE" id="PS00122">
    <property type="entry name" value="CARBOXYLESTERASE_B_1"/>
    <property type="match status" value="1"/>
</dbReference>
<dbReference type="Pfam" id="PF00135">
    <property type="entry name" value="COesterase"/>
    <property type="match status" value="1"/>
</dbReference>
<dbReference type="PANTHER" id="PTHR43142">
    <property type="entry name" value="CARBOXYLIC ESTER HYDROLASE"/>
    <property type="match status" value="1"/>
</dbReference>
<feature type="signal peptide" evidence="6">
    <location>
        <begin position="1"/>
        <end position="20"/>
    </location>
</feature>
<comment type="similarity">
    <text evidence="1 6">Belongs to the type-B carboxylesterase/lipase family.</text>
</comment>
<evidence type="ECO:0000313" key="9">
    <source>
        <dbReference type="Proteomes" id="UP000053825"/>
    </source>
</evidence>
<dbReference type="InterPro" id="IPR029058">
    <property type="entry name" value="AB_hydrolase_fold"/>
</dbReference>
<sequence>MYAIKLSVFFCLGLAGFTWQNEQIPRVDTHLGNISGYYKTSQFGKKYEAYEGIPYAEPPVGKLRFEPPRPAQRWGNELPAKKKSSPCMQFLMSFEAKGEDRVIGCEDCLYMNIYVSIRNNNEELLPVIFWIHGGAFQFGTGNQADEKRIMDRNIVLVTSNYRLGPFGFLSTEDSVVPGNMGLKDQSLALRWVYDNIENFGGDSKEITLLGLSAGGTSVHYHYMSPLSAGLFQRGISISGVTLNPRSQTRHASKKAKKLASLMGCSSDTSENMIACLKARPPRVISQAVGNFMHWLYNPATPFGPVVEKQGSNPFINRPPIEIISSGDVLDVPWITGIVSEEGLYPSAEYVANDNLLKELNDNWDDLAPYILNFNDSIPLKEHKQVAEKIREFYFGREKIDSDTVMTLIHMIGDRSFGVGFEKASRLQAKVNKSPVWTYYYSYRAQHSFSEAMSGSNKNFGVSHGDDLFLVLDKTISNTTKPDDLKMQEYLIDFYTSFAIEGIPNIGHAKWEPLNSDQDFRYLHIANLTSISMESSRNFAEKDFWSTIHIYEKDQLSQKISSKYGAT</sequence>
<dbReference type="Gene3D" id="3.40.50.1820">
    <property type="entry name" value="alpha/beta hydrolase"/>
    <property type="match status" value="1"/>
</dbReference>
<organism evidence="8 9">
    <name type="scientific">Habropoda laboriosa</name>
    <dbReference type="NCBI Taxonomy" id="597456"/>
    <lineage>
        <taxon>Eukaryota</taxon>
        <taxon>Metazoa</taxon>
        <taxon>Ecdysozoa</taxon>
        <taxon>Arthropoda</taxon>
        <taxon>Hexapoda</taxon>
        <taxon>Insecta</taxon>
        <taxon>Pterygota</taxon>
        <taxon>Neoptera</taxon>
        <taxon>Endopterygota</taxon>
        <taxon>Hymenoptera</taxon>
        <taxon>Apocrita</taxon>
        <taxon>Aculeata</taxon>
        <taxon>Apoidea</taxon>
        <taxon>Anthophila</taxon>
        <taxon>Apidae</taxon>
        <taxon>Habropoda</taxon>
    </lineage>
</organism>
<dbReference type="InterPro" id="IPR019826">
    <property type="entry name" value="Carboxylesterase_B_AS"/>
</dbReference>
<dbReference type="InterPro" id="IPR002018">
    <property type="entry name" value="CarbesteraseB"/>
</dbReference>
<keyword evidence="6" id="KW-0732">Signal</keyword>
<keyword evidence="3 6" id="KW-0378">Hydrolase</keyword>
<keyword evidence="4" id="KW-1015">Disulfide bond</keyword>
<dbReference type="AlphaFoldDB" id="A0A0L7QZ41"/>
<dbReference type="OrthoDB" id="6846267at2759"/>
<reference evidence="8 9" key="1">
    <citation type="submission" date="2015-07" db="EMBL/GenBank/DDBJ databases">
        <title>The genome of Habropoda laboriosa.</title>
        <authorList>
            <person name="Pan H."/>
            <person name="Kapheim K."/>
        </authorList>
    </citation>
    <scope>NUCLEOTIDE SEQUENCE [LARGE SCALE GENOMIC DNA]</scope>
    <source>
        <strain evidence="8">0110345459</strain>
    </source>
</reference>
<name>A0A0L7QZ41_9HYME</name>
<dbReference type="PANTHER" id="PTHR43142:SF1">
    <property type="entry name" value="CARBOXYLIC ESTER HYDROLASE"/>
    <property type="match status" value="1"/>
</dbReference>
<keyword evidence="9" id="KW-1185">Reference proteome</keyword>
<evidence type="ECO:0000313" key="8">
    <source>
        <dbReference type="EMBL" id="KOC63848.1"/>
    </source>
</evidence>
<accession>A0A0L7QZ41</accession>
<protein>
    <recommendedName>
        <fullName evidence="6">Carboxylic ester hydrolase</fullName>
        <ecNumber evidence="6">3.1.1.-</ecNumber>
    </recommendedName>
</protein>
<keyword evidence="5" id="KW-0325">Glycoprotein</keyword>
<evidence type="ECO:0000256" key="2">
    <source>
        <dbReference type="ARBA" id="ARBA00022487"/>
    </source>
</evidence>